<feature type="compositionally biased region" description="Basic residues" evidence="1">
    <location>
        <begin position="58"/>
        <end position="68"/>
    </location>
</feature>
<evidence type="ECO:0000256" key="1">
    <source>
        <dbReference type="SAM" id="MobiDB-lite"/>
    </source>
</evidence>
<dbReference type="EMBL" id="MU032345">
    <property type="protein sequence ID" value="KAF3769261.1"/>
    <property type="molecule type" value="Genomic_DNA"/>
</dbReference>
<evidence type="ECO:0000313" key="2">
    <source>
        <dbReference type="EMBL" id="KAF3769261.1"/>
    </source>
</evidence>
<comment type="caution">
    <text evidence="2">The sequence shown here is derived from an EMBL/GenBank/DDBJ whole genome shotgun (WGS) entry which is preliminary data.</text>
</comment>
<name>A0A9P4Y9J4_CRYP1</name>
<dbReference type="AlphaFoldDB" id="A0A9P4Y9J4"/>
<reference evidence="2" key="1">
    <citation type="journal article" date="2020" name="Phytopathology">
        <title>Genome sequence of the chestnut blight fungus Cryphonectria parasitica EP155: A fundamental resource for an archetypical invasive plant pathogen.</title>
        <authorList>
            <person name="Crouch J.A."/>
            <person name="Dawe A."/>
            <person name="Aerts A."/>
            <person name="Barry K."/>
            <person name="Churchill A.C.L."/>
            <person name="Grimwood J."/>
            <person name="Hillman B."/>
            <person name="Milgroom M.G."/>
            <person name="Pangilinan J."/>
            <person name="Smith M."/>
            <person name="Salamov A."/>
            <person name="Schmutz J."/>
            <person name="Yadav J."/>
            <person name="Grigoriev I.V."/>
            <person name="Nuss D."/>
        </authorList>
    </citation>
    <scope>NUCLEOTIDE SEQUENCE</scope>
    <source>
        <strain evidence="2">EP155</strain>
    </source>
</reference>
<dbReference type="RefSeq" id="XP_040780222.1">
    <property type="nucleotide sequence ID" value="XM_040915112.1"/>
</dbReference>
<dbReference type="Proteomes" id="UP000803844">
    <property type="component" value="Unassembled WGS sequence"/>
</dbReference>
<sequence length="96" mass="11044">MSTIPIGAKRQIKEKTPDERQTMQENLFGSMVSWETNAILSDCAERTVGDANVYMQRRKRKRKIKGAKVKTEEKEKKLQRNADCRGKASCRQQNGK</sequence>
<feature type="region of interest" description="Disordered" evidence="1">
    <location>
        <begin position="1"/>
        <end position="20"/>
    </location>
</feature>
<feature type="region of interest" description="Disordered" evidence="1">
    <location>
        <begin position="58"/>
        <end position="96"/>
    </location>
</feature>
<feature type="compositionally biased region" description="Basic and acidic residues" evidence="1">
    <location>
        <begin position="11"/>
        <end position="20"/>
    </location>
</feature>
<evidence type="ECO:0000313" key="3">
    <source>
        <dbReference type="Proteomes" id="UP000803844"/>
    </source>
</evidence>
<accession>A0A9P4Y9J4</accession>
<dbReference type="GeneID" id="63832241"/>
<keyword evidence="3" id="KW-1185">Reference proteome</keyword>
<organism evidence="2 3">
    <name type="scientific">Cryphonectria parasitica (strain ATCC 38755 / EP155)</name>
    <dbReference type="NCBI Taxonomy" id="660469"/>
    <lineage>
        <taxon>Eukaryota</taxon>
        <taxon>Fungi</taxon>
        <taxon>Dikarya</taxon>
        <taxon>Ascomycota</taxon>
        <taxon>Pezizomycotina</taxon>
        <taxon>Sordariomycetes</taxon>
        <taxon>Sordariomycetidae</taxon>
        <taxon>Diaporthales</taxon>
        <taxon>Cryphonectriaceae</taxon>
        <taxon>Cryphonectria-Endothia species complex</taxon>
        <taxon>Cryphonectria</taxon>
    </lineage>
</organism>
<gene>
    <name evidence="2" type="ORF">M406DRAFT_104715</name>
</gene>
<protein>
    <submittedName>
        <fullName evidence="2">Uncharacterized protein</fullName>
    </submittedName>
</protein>
<feature type="compositionally biased region" description="Basic and acidic residues" evidence="1">
    <location>
        <begin position="69"/>
        <end position="86"/>
    </location>
</feature>
<proteinExistence type="predicted"/>